<organism evidence="3 4">
    <name type="scientific">Mycolicibacterium anyangense</name>
    <dbReference type="NCBI Taxonomy" id="1431246"/>
    <lineage>
        <taxon>Bacteria</taxon>
        <taxon>Bacillati</taxon>
        <taxon>Actinomycetota</taxon>
        <taxon>Actinomycetes</taxon>
        <taxon>Mycobacteriales</taxon>
        <taxon>Mycobacteriaceae</taxon>
        <taxon>Mycolicibacterium</taxon>
    </lineage>
</organism>
<gene>
    <name evidence="3" type="primary">lpqN_2</name>
    <name evidence="3" type="ORF">MANY_45680</name>
</gene>
<dbReference type="RefSeq" id="WP_163806264.1">
    <property type="nucleotide sequence ID" value="NZ_AP022620.1"/>
</dbReference>
<dbReference type="InterPro" id="IPR019674">
    <property type="entry name" value="Lipoprotein_LpqN/LpqT-like"/>
</dbReference>
<proteinExistence type="predicted"/>
<protein>
    <recommendedName>
        <fullName evidence="5">Lipoprotein LpqN</fullName>
    </recommendedName>
</protein>
<feature type="chain" id="PRO_5039429954" description="Lipoprotein LpqN" evidence="2">
    <location>
        <begin position="22"/>
        <end position="224"/>
    </location>
</feature>
<evidence type="ECO:0000313" key="4">
    <source>
        <dbReference type="Proteomes" id="UP000467249"/>
    </source>
</evidence>
<dbReference type="Pfam" id="PF10738">
    <property type="entry name" value="Lpp-LpqN"/>
    <property type="match status" value="1"/>
</dbReference>
<reference evidence="3 4" key="1">
    <citation type="journal article" date="2019" name="Emerg. Microbes Infect.">
        <title>Comprehensive subspecies identification of 175 nontuberculous mycobacteria species based on 7547 genomic profiles.</title>
        <authorList>
            <person name="Matsumoto Y."/>
            <person name="Kinjo T."/>
            <person name="Motooka D."/>
            <person name="Nabeya D."/>
            <person name="Jung N."/>
            <person name="Uechi K."/>
            <person name="Horii T."/>
            <person name="Iida T."/>
            <person name="Fujita J."/>
            <person name="Nakamura S."/>
        </authorList>
    </citation>
    <scope>NUCLEOTIDE SEQUENCE [LARGE SCALE GENOMIC DNA]</scope>
    <source>
        <strain evidence="3 4">JCM 30275</strain>
    </source>
</reference>
<feature type="signal peptide" evidence="2">
    <location>
        <begin position="1"/>
        <end position="21"/>
    </location>
</feature>
<dbReference type="AlphaFoldDB" id="A0A6N4WJ89"/>
<keyword evidence="4" id="KW-1185">Reference proteome</keyword>
<dbReference type="KEGG" id="many:MANY_45680"/>
<evidence type="ECO:0008006" key="5">
    <source>
        <dbReference type="Google" id="ProtNLM"/>
    </source>
</evidence>
<accession>A0A6N4WJ89</accession>
<evidence type="ECO:0000313" key="3">
    <source>
        <dbReference type="EMBL" id="BBZ79231.1"/>
    </source>
</evidence>
<dbReference type="PROSITE" id="PS51257">
    <property type="entry name" value="PROKAR_LIPOPROTEIN"/>
    <property type="match status" value="1"/>
</dbReference>
<evidence type="ECO:0000256" key="1">
    <source>
        <dbReference type="ARBA" id="ARBA00022729"/>
    </source>
</evidence>
<name>A0A6N4WJ89_9MYCO</name>
<dbReference type="Gene3D" id="3.40.1000.10">
    <property type="entry name" value="Mog1/PsbP, alpha/beta/alpha sandwich"/>
    <property type="match status" value="1"/>
</dbReference>
<dbReference type="EMBL" id="AP022620">
    <property type="protein sequence ID" value="BBZ79231.1"/>
    <property type="molecule type" value="Genomic_DNA"/>
</dbReference>
<dbReference type="Proteomes" id="UP000467249">
    <property type="component" value="Chromosome"/>
</dbReference>
<evidence type="ECO:0000256" key="2">
    <source>
        <dbReference type="SAM" id="SignalP"/>
    </source>
</evidence>
<sequence length="224" mass="23432">MKNIAAVATAGLVSVSLMVVGCSSTTKTEKSEAASTSAVTSSTATPVAGSAITINEYITQNKIAETPFKPKDPGTPDFNFPFPPDWSLAGDKTPDWAYGAIVYDKPVDPNDPPIMYAIASKLTGNVEAAKVLEYAPNQLKALPDFKPVGDTKKTSLGGFDAVQSAGTYTRDGKQRIAAQKTVVVPGKDALFVLQLNADALDGQQGVIIDAANLIDEKTTITPPA</sequence>
<keyword evidence="1 2" id="KW-0732">Signal</keyword>